<sequence length="113" mass="13343">MKKLFASDDRFLVQQVRSELEALDIPYLMKNEFISGAIGELPWQEVMPEIWLIDDTWEAKASKVIDVLKQNLQDDNDKMCAQLWQCPQCHELNEPEFESCWQCEFEQRFVPSS</sequence>
<dbReference type="InterPro" id="IPR036443">
    <property type="entry name" value="Znf_RanBP2_sf"/>
</dbReference>
<name>A0ABX1QYE0_9ALTE</name>
<evidence type="ECO:0000256" key="1">
    <source>
        <dbReference type="ARBA" id="ARBA00022723"/>
    </source>
</evidence>
<dbReference type="Proteomes" id="UP000709336">
    <property type="component" value="Unassembled WGS sequence"/>
</dbReference>
<evidence type="ECO:0000313" key="5">
    <source>
        <dbReference type="EMBL" id="NMH59252.1"/>
    </source>
</evidence>
<keyword evidence="6" id="KW-1185">Reference proteome</keyword>
<comment type="caution">
    <text evidence="5">The sequence shown here is derived from an EMBL/GenBank/DDBJ whole genome shotgun (WGS) entry which is preliminary data.</text>
</comment>
<evidence type="ECO:0000256" key="2">
    <source>
        <dbReference type="ARBA" id="ARBA00022771"/>
    </source>
</evidence>
<evidence type="ECO:0000313" key="6">
    <source>
        <dbReference type="Proteomes" id="UP000709336"/>
    </source>
</evidence>
<feature type="domain" description="RanBP2-type" evidence="4">
    <location>
        <begin position="84"/>
        <end position="103"/>
    </location>
</feature>
<protein>
    <submittedName>
        <fullName evidence="5">DUF2007 domain-containing protein</fullName>
    </submittedName>
</protein>
<evidence type="ECO:0000259" key="4">
    <source>
        <dbReference type="PROSITE" id="PS01358"/>
    </source>
</evidence>
<dbReference type="EMBL" id="JAATNW010000002">
    <property type="protein sequence ID" value="NMH59252.1"/>
    <property type="molecule type" value="Genomic_DNA"/>
</dbReference>
<evidence type="ECO:0000256" key="3">
    <source>
        <dbReference type="ARBA" id="ARBA00022833"/>
    </source>
</evidence>
<organism evidence="5 6">
    <name type="scientific">Alteromonas ponticola</name>
    <dbReference type="NCBI Taxonomy" id="2720613"/>
    <lineage>
        <taxon>Bacteria</taxon>
        <taxon>Pseudomonadati</taxon>
        <taxon>Pseudomonadota</taxon>
        <taxon>Gammaproteobacteria</taxon>
        <taxon>Alteromonadales</taxon>
        <taxon>Alteromonadaceae</taxon>
        <taxon>Alteromonas/Salinimonas group</taxon>
        <taxon>Alteromonas</taxon>
    </lineage>
</organism>
<accession>A0ABX1QYE0</accession>
<dbReference type="PROSITE" id="PS01358">
    <property type="entry name" value="ZF_RANBP2_1"/>
    <property type="match status" value="1"/>
</dbReference>
<keyword evidence="1" id="KW-0479">Metal-binding</keyword>
<dbReference type="InterPro" id="IPR018551">
    <property type="entry name" value="DUF2007"/>
</dbReference>
<keyword evidence="2" id="KW-0863">Zinc-finger</keyword>
<dbReference type="SUPFAM" id="SSF90209">
    <property type="entry name" value="Ran binding protein zinc finger-like"/>
    <property type="match status" value="1"/>
</dbReference>
<dbReference type="RefSeq" id="WP_169209815.1">
    <property type="nucleotide sequence ID" value="NZ_JAATNW010000002.1"/>
</dbReference>
<proteinExistence type="predicted"/>
<gene>
    <name evidence="5" type="ORF">HCJ96_04360</name>
</gene>
<dbReference type="Pfam" id="PF09413">
    <property type="entry name" value="DUF2007"/>
    <property type="match status" value="1"/>
</dbReference>
<dbReference type="InterPro" id="IPR001876">
    <property type="entry name" value="Znf_RanBP2"/>
</dbReference>
<reference evidence="5 6" key="1">
    <citation type="submission" date="2020-03" db="EMBL/GenBank/DDBJ databases">
        <title>Alteromonas ponticola sp. nov., isolated from seawater.</title>
        <authorList>
            <person name="Yoon J.-H."/>
            <person name="Kim Y.-O."/>
        </authorList>
    </citation>
    <scope>NUCLEOTIDE SEQUENCE [LARGE SCALE GENOMIC DNA]</scope>
    <source>
        <strain evidence="5 6">MYP5</strain>
    </source>
</reference>
<keyword evidence="3" id="KW-0862">Zinc</keyword>